<organism evidence="1 2">
    <name type="scientific">Candidatus Amulumruptor caecigallinarius</name>
    <dbReference type="NCBI Taxonomy" id="2109911"/>
    <lineage>
        <taxon>Bacteria</taxon>
        <taxon>Pseudomonadati</taxon>
        <taxon>Bacteroidota</taxon>
        <taxon>Bacteroidia</taxon>
        <taxon>Bacteroidales</taxon>
        <taxon>Muribaculaceae</taxon>
        <taxon>Candidatus Amulumruptor</taxon>
    </lineage>
</organism>
<evidence type="ECO:0000313" key="1">
    <source>
        <dbReference type="EMBL" id="HJE39719.1"/>
    </source>
</evidence>
<gene>
    <name evidence="1" type="ORF">K8V47_08200</name>
</gene>
<reference evidence="1" key="1">
    <citation type="journal article" date="2021" name="PeerJ">
        <title>Extensive microbial diversity within the chicken gut microbiome revealed by metagenomics and culture.</title>
        <authorList>
            <person name="Gilroy R."/>
            <person name="Ravi A."/>
            <person name="Getino M."/>
            <person name="Pursley I."/>
            <person name="Horton D.L."/>
            <person name="Alikhan N.F."/>
            <person name="Baker D."/>
            <person name="Gharbi K."/>
            <person name="Hall N."/>
            <person name="Watson M."/>
            <person name="Adriaenssens E.M."/>
            <person name="Foster-Nyarko E."/>
            <person name="Jarju S."/>
            <person name="Secka A."/>
            <person name="Antonio M."/>
            <person name="Oren A."/>
            <person name="Chaudhuri R.R."/>
            <person name="La Ragione R."/>
            <person name="Hildebrand F."/>
            <person name="Pallen M.J."/>
        </authorList>
    </citation>
    <scope>NUCLEOTIDE SEQUENCE</scope>
    <source>
        <strain evidence="1">4100</strain>
    </source>
</reference>
<proteinExistence type="predicted"/>
<dbReference type="AlphaFoldDB" id="A0A4Q0U9K8"/>
<sequence length="118" mass="13781">MVSEKDFPYIGKNLMGNRFNAAFPPNEQRYGTAYGGYPNNARQVLFYDFAVQGYDVEFKYDGDVYHLLYEPDHCALCDEQYTEEIESFPNPMDLIKNLRIKGHRLIEIVDDLEDVEPE</sequence>
<evidence type="ECO:0000313" key="2">
    <source>
        <dbReference type="Proteomes" id="UP000711407"/>
    </source>
</evidence>
<dbReference type="EMBL" id="DYXT01000043">
    <property type="protein sequence ID" value="HJE39719.1"/>
    <property type="molecule type" value="Genomic_DNA"/>
</dbReference>
<comment type="caution">
    <text evidence="1">The sequence shown here is derived from an EMBL/GenBank/DDBJ whole genome shotgun (WGS) entry which is preliminary data.</text>
</comment>
<name>A0A4Q0U9K8_9BACT</name>
<dbReference type="Proteomes" id="UP000711407">
    <property type="component" value="Unassembled WGS sequence"/>
</dbReference>
<reference evidence="1" key="2">
    <citation type="submission" date="2021-09" db="EMBL/GenBank/DDBJ databases">
        <authorList>
            <person name="Gilroy R."/>
        </authorList>
    </citation>
    <scope>NUCLEOTIDE SEQUENCE</scope>
    <source>
        <strain evidence="1">4100</strain>
    </source>
</reference>
<protein>
    <submittedName>
        <fullName evidence="1">Uncharacterized protein</fullName>
    </submittedName>
</protein>
<accession>A0A4Q0U9K8</accession>